<dbReference type="FunFam" id="3.30.160.60:FF:000367">
    <property type="entry name" value="Zinc finger protein 572"/>
    <property type="match status" value="1"/>
</dbReference>
<evidence type="ECO:0000259" key="12">
    <source>
        <dbReference type="PROSITE" id="PS50157"/>
    </source>
</evidence>
<organism evidence="13 14">
    <name type="scientific">Macrostomum lignano</name>
    <dbReference type="NCBI Taxonomy" id="282301"/>
    <lineage>
        <taxon>Eukaryota</taxon>
        <taxon>Metazoa</taxon>
        <taxon>Spiralia</taxon>
        <taxon>Lophotrochozoa</taxon>
        <taxon>Platyhelminthes</taxon>
        <taxon>Rhabditophora</taxon>
        <taxon>Macrostomorpha</taxon>
        <taxon>Macrostomida</taxon>
        <taxon>Macrostomidae</taxon>
        <taxon>Macrostomum</taxon>
    </lineage>
</organism>
<keyword evidence="4" id="KW-0677">Repeat</keyword>
<dbReference type="Pfam" id="PF00096">
    <property type="entry name" value="zf-C2H2"/>
    <property type="match status" value="3"/>
</dbReference>
<keyword evidence="9" id="KW-0804">Transcription</keyword>
<dbReference type="OrthoDB" id="6040837at2759"/>
<dbReference type="PROSITE" id="PS00028">
    <property type="entry name" value="ZINC_FINGER_C2H2_1"/>
    <property type="match status" value="4"/>
</dbReference>
<keyword evidence="6" id="KW-0862">Zinc</keyword>
<keyword evidence="7" id="KW-0805">Transcription regulation</keyword>
<sequence length="222" mass="24672">RFCRTLAAAAQYLRHVRSHGMGCDSEPEEAAATNSEAVRAAVEQVASHNESAMQPCAAGSSAVMKRHECESVERTPASKSAATRHRRAQGIERPFQCKTCQKKFTRKSYLKAHISAVHIKAKPHKCKVCGKRFSVSSSHIRHSRVHTGEKPFECKVCRKRFSRRSNLSSHSRLHTGEKPFECKLCGKIFSDSSNLTKHSRVHTGKSHSSARCYAKDSVKAAI</sequence>
<evidence type="ECO:0000256" key="3">
    <source>
        <dbReference type="ARBA" id="ARBA00022723"/>
    </source>
</evidence>
<evidence type="ECO:0000313" key="13">
    <source>
        <dbReference type="EMBL" id="PAA63407.1"/>
    </source>
</evidence>
<dbReference type="GO" id="GO:0003677">
    <property type="term" value="F:DNA binding"/>
    <property type="evidence" value="ECO:0007669"/>
    <property type="project" value="UniProtKB-KW"/>
</dbReference>
<dbReference type="Proteomes" id="UP000215902">
    <property type="component" value="Unassembled WGS sequence"/>
</dbReference>
<keyword evidence="14" id="KW-1185">Reference proteome</keyword>
<dbReference type="SUPFAM" id="SSF57667">
    <property type="entry name" value="beta-beta-alpha zinc fingers"/>
    <property type="match status" value="2"/>
</dbReference>
<keyword evidence="3" id="KW-0479">Metal-binding</keyword>
<evidence type="ECO:0000256" key="2">
    <source>
        <dbReference type="ARBA" id="ARBA00006991"/>
    </source>
</evidence>
<dbReference type="STRING" id="282301.A0A267ERA1"/>
<feature type="domain" description="C2H2-type" evidence="12">
    <location>
        <begin position="95"/>
        <end position="123"/>
    </location>
</feature>
<keyword evidence="8" id="KW-0238">DNA-binding</keyword>
<dbReference type="FunFam" id="3.30.160.60:FF:000100">
    <property type="entry name" value="Zinc finger 45-like"/>
    <property type="match status" value="1"/>
</dbReference>
<dbReference type="FunFam" id="3.30.160.60:FF:000424">
    <property type="entry name" value="Zinc finger protein 140"/>
    <property type="match status" value="1"/>
</dbReference>
<keyword evidence="5 11" id="KW-0863">Zinc-finger</keyword>
<dbReference type="Pfam" id="PF13912">
    <property type="entry name" value="zf-C2H2_6"/>
    <property type="match status" value="1"/>
</dbReference>
<dbReference type="PANTHER" id="PTHR24377">
    <property type="entry name" value="IP01015P-RELATED"/>
    <property type="match status" value="1"/>
</dbReference>
<evidence type="ECO:0000256" key="1">
    <source>
        <dbReference type="ARBA" id="ARBA00004123"/>
    </source>
</evidence>
<evidence type="ECO:0000256" key="5">
    <source>
        <dbReference type="ARBA" id="ARBA00022771"/>
    </source>
</evidence>
<gene>
    <name evidence="13" type="ORF">BOX15_Mlig009572g1</name>
</gene>
<comment type="caution">
    <text evidence="13">The sequence shown here is derived from an EMBL/GenBank/DDBJ whole genome shotgun (WGS) entry which is preliminary data.</text>
</comment>
<feature type="non-terminal residue" evidence="13">
    <location>
        <position position="1"/>
    </location>
</feature>
<comment type="subcellular location">
    <subcellularLocation>
        <location evidence="1">Nucleus</location>
    </subcellularLocation>
</comment>
<dbReference type="EMBL" id="NIVC01001846">
    <property type="protein sequence ID" value="PAA63407.1"/>
    <property type="molecule type" value="Genomic_DNA"/>
</dbReference>
<evidence type="ECO:0000256" key="10">
    <source>
        <dbReference type="ARBA" id="ARBA00023242"/>
    </source>
</evidence>
<name>A0A267ERA1_9PLAT</name>
<proteinExistence type="inferred from homology"/>
<dbReference type="AlphaFoldDB" id="A0A267ERA1"/>
<dbReference type="InterPro" id="IPR050826">
    <property type="entry name" value="Krueppel_C2H2_ZnFinger"/>
</dbReference>
<feature type="domain" description="C2H2-type" evidence="12">
    <location>
        <begin position="152"/>
        <end position="179"/>
    </location>
</feature>
<evidence type="ECO:0000256" key="9">
    <source>
        <dbReference type="ARBA" id="ARBA00023163"/>
    </source>
</evidence>
<dbReference type="InterPro" id="IPR036236">
    <property type="entry name" value="Znf_C2H2_sf"/>
</dbReference>
<reference evidence="13 14" key="1">
    <citation type="submission" date="2017-06" db="EMBL/GenBank/DDBJ databases">
        <title>A platform for efficient transgenesis in Macrostomum lignano, a flatworm model organism for stem cell research.</title>
        <authorList>
            <person name="Berezikov E."/>
        </authorList>
    </citation>
    <scope>NUCLEOTIDE SEQUENCE [LARGE SCALE GENOMIC DNA]</scope>
    <source>
        <strain evidence="13">DV1</strain>
        <tissue evidence="13">Whole organism</tissue>
    </source>
</reference>
<dbReference type="PROSITE" id="PS50157">
    <property type="entry name" value="ZINC_FINGER_C2H2_2"/>
    <property type="match status" value="4"/>
</dbReference>
<comment type="similarity">
    <text evidence="2">Belongs to the krueppel C2H2-type zinc-finger protein family.</text>
</comment>
<dbReference type="SMART" id="SM00355">
    <property type="entry name" value="ZnF_C2H2"/>
    <property type="match status" value="4"/>
</dbReference>
<dbReference type="FunFam" id="3.30.160.60:FF:000416">
    <property type="entry name" value="zinc finger protein 879 isoform X1"/>
    <property type="match status" value="1"/>
</dbReference>
<evidence type="ECO:0000256" key="6">
    <source>
        <dbReference type="ARBA" id="ARBA00022833"/>
    </source>
</evidence>
<keyword evidence="10" id="KW-0539">Nucleus</keyword>
<dbReference type="GO" id="GO:0008270">
    <property type="term" value="F:zinc ion binding"/>
    <property type="evidence" value="ECO:0007669"/>
    <property type="project" value="UniProtKB-KW"/>
</dbReference>
<dbReference type="GO" id="GO:0005634">
    <property type="term" value="C:nucleus"/>
    <property type="evidence" value="ECO:0007669"/>
    <property type="project" value="UniProtKB-SubCell"/>
</dbReference>
<protein>
    <recommendedName>
        <fullName evidence="12">C2H2-type domain-containing protein</fullName>
    </recommendedName>
</protein>
<feature type="domain" description="C2H2-type" evidence="12">
    <location>
        <begin position="124"/>
        <end position="151"/>
    </location>
</feature>
<dbReference type="InterPro" id="IPR013087">
    <property type="entry name" value="Znf_C2H2_type"/>
</dbReference>
<evidence type="ECO:0000256" key="11">
    <source>
        <dbReference type="PROSITE-ProRule" id="PRU00042"/>
    </source>
</evidence>
<evidence type="ECO:0000256" key="7">
    <source>
        <dbReference type="ARBA" id="ARBA00023015"/>
    </source>
</evidence>
<evidence type="ECO:0000256" key="8">
    <source>
        <dbReference type="ARBA" id="ARBA00023125"/>
    </source>
</evidence>
<accession>A0A267ERA1</accession>
<evidence type="ECO:0000256" key="4">
    <source>
        <dbReference type="ARBA" id="ARBA00022737"/>
    </source>
</evidence>
<dbReference type="Gene3D" id="3.30.160.60">
    <property type="entry name" value="Classic Zinc Finger"/>
    <property type="match status" value="4"/>
</dbReference>
<evidence type="ECO:0000313" key="14">
    <source>
        <dbReference type="Proteomes" id="UP000215902"/>
    </source>
</evidence>
<feature type="domain" description="C2H2-type" evidence="12">
    <location>
        <begin position="180"/>
        <end position="207"/>
    </location>
</feature>